<evidence type="ECO:0000313" key="6">
    <source>
        <dbReference type="Proteomes" id="UP000644660"/>
    </source>
</evidence>
<accession>A0A8H2VJS7</accession>
<feature type="region of interest" description="Disordered" evidence="3">
    <location>
        <begin position="1234"/>
        <end position="1261"/>
    </location>
</feature>
<feature type="domain" description="tRNA/rRNA methyltransferase SpoU type" evidence="4">
    <location>
        <begin position="1285"/>
        <end position="1427"/>
    </location>
</feature>
<dbReference type="InterPro" id="IPR029026">
    <property type="entry name" value="tRNA_m1G_MTases_N"/>
</dbReference>
<dbReference type="GO" id="GO:0016423">
    <property type="term" value="F:tRNA (guanine) methyltransferase activity"/>
    <property type="evidence" value="ECO:0007669"/>
    <property type="project" value="InterPro"/>
</dbReference>
<keyword evidence="6" id="KW-1185">Reference proteome</keyword>
<evidence type="ECO:0000259" key="4">
    <source>
        <dbReference type="Pfam" id="PF00588"/>
    </source>
</evidence>
<protein>
    <submittedName>
        <fullName evidence="5">Similar to Saccharomyces cerevisiae YDL112W TRM3 2'-O-ribose methyltransferase, catalyzes the ribose methylation of the guanosine nucleotide at position 18 of tRNAs</fullName>
    </submittedName>
</protein>
<dbReference type="CDD" id="cd18091">
    <property type="entry name" value="SpoU-like_TRM3-like"/>
    <property type="match status" value="1"/>
</dbReference>
<dbReference type="PANTHER" id="PTHR12029">
    <property type="entry name" value="RNA METHYLTRANSFERASE"/>
    <property type="match status" value="1"/>
</dbReference>
<dbReference type="GeneID" id="64860174"/>
<organism evidence="5 6">
    <name type="scientific">Maudiozyma barnettii</name>
    <dbReference type="NCBI Taxonomy" id="61262"/>
    <lineage>
        <taxon>Eukaryota</taxon>
        <taxon>Fungi</taxon>
        <taxon>Dikarya</taxon>
        <taxon>Ascomycota</taxon>
        <taxon>Saccharomycotina</taxon>
        <taxon>Saccharomycetes</taxon>
        <taxon>Saccharomycetales</taxon>
        <taxon>Saccharomycetaceae</taxon>
        <taxon>Maudiozyma</taxon>
    </lineage>
</organism>
<keyword evidence="2 5" id="KW-0808">Transferase</keyword>
<evidence type="ECO:0000256" key="1">
    <source>
        <dbReference type="ARBA" id="ARBA00022603"/>
    </source>
</evidence>
<evidence type="ECO:0000256" key="2">
    <source>
        <dbReference type="ARBA" id="ARBA00022679"/>
    </source>
</evidence>
<dbReference type="EMBL" id="CAEFZW010000013">
    <property type="protein sequence ID" value="CAB4257066.1"/>
    <property type="molecule type" value="Genomic_DNA"/>
</dbReference>
<comment type="caution">
    <text evidence="5">The sequence shown here is derived from an EMBL/GenBank/DDBJ whole genome shotgun (WGS) entry which is preliminary data.</text>
</comment>
<dbReference type="InterPro" id="IPR029028">
    <property type="entry name" value="Alpha/beta_knot_MTases"/>
</dbReference>
<evidence type="ECO:0000313" key="5">
    <source>
        <dbReference type="EMBL" id="CAB4257066.1"/>
    </source>
</evidence>
<dbReference type="Proteomes" id="UP000644660">
    <property type="component" value="Unassembled WGS sequence"/>
</dbReference>
<dbReference type="Gene3D" id="3.40.1280.10">
    <property type="match status" value="1"/>
</dbReference>
<proteinExistence type="predicted"/>
<dbReference type="RefSeq" id="XP_041408910.1">
    <property type="nucleotide sequence ID" value="XM_041552976.1"/>
</dbReference>
<keyword evidence="1 5" id="KW-0489">Methyltransferase</keyword>
<dbReference type="FunFam" id="3.40.1280.10:FF:000022">
    <property type="entry name" value="Trm3p"/>
    <property type="match status" value="1"/>
</dbReference>
<dbReference type="OrthoDB" id="241340at2759"/>
<dbReference type="InterPro" id="IPR044748">
    <property type="entry name" value="Trm3/TARBP1_C"/>
</dbReference>
<gene>
    <name evidence="5" type="ORF">KABA2_13S02222</name>
</gene>
<name>A0A8H2VJS7_9SACH</name>
<evidence type="ECO:0000256" key="3">
    <source>
        <dbReference type="SAM" id="MobiDB-lite"/>
    </source>
</evidence>
<dbReference type="Pfam" id="PF00588">
    <property type="entry name" value="SpoU_methylase"/>
    <property type="match status" value="1"/>
</dbReference>
<dbReference type="PANTHER" id="PTHR12029:SF11">
    <property type="entry name" value="METHYLTRANSFERASE TARBP1-RELATED"/>
    <property type="match status" value="1"/>
</dbReference>
<feature type="compositionally biased region" description="Polar residues" evidence="3">
    <location>
        <begin position="1240"/>
        <end position="1249"/>
    </location>
</feature>
<reference evidence="5 6" key="1">
    <citation type="submission" date="2020-05" db="EMBL/GenBank/DDBJ databases">
        <authorList>
            <person name="Casaregola S."/>
            <person name="Devillers H."/>
            <person name="Grondin C."/>
        </authorList>
    </citation>
    <scope>NUCLEOTIDE SEQUENCE [LARGE SCALE GENOMIC DNA]</scope>
    <source>
        <strain evidence="5 6">CLIB 1767</strain>
    </source>
</reference>
<dbReference type="InterPro" id="IPR001537">
    <property type="entry name" value="SpoU_MeTrfase"/>
</dbReference>
<dbReference type="GO" id="GO:0003723">
    <property type="term" value="F:RNA binding"/>
    <property type="evidence" value="ECO:0007669"/>
    <property type="project" value="InterPro"/>
</dbReference>
<dbReference type="InterPro" id="IPR045330">
    <property type="entry name" value="TRM3/TARBP1"/>
</dbReference>
<dbReference type="SUPFAM" id="SSF75217">
    <property type="entry name" value="alpha/beta knot"/>
    <property type="match status" value="1"/>
</dbReference>
<sequence>MDSKGGLISKFLSPTQQFALVNDLIFANRFDEAIEIVIFTNVDLSKEDKVLDYIFESFKDELYEKFSHVETAMGEKNALETILDDSQLKTYVSLIDHIPSLCLKVEVWLKRKFINYIAANNVRLFDKEFYDNVTWKFISKYNCNIENIFDDHIQIEDSEIELLLTLLEKIFLWTDKISKKRDMELDGIILCLQGSNIEAVAVSSSKLMRWKELSIVNNCLEDKTFDKLTWKSIEHIYKNVGTNEWKERNALCFHLRYLTVPEDNTSNLFSFIKKNSYWKQLQLALNHRIHEFRKLALSILKLTIRRLVDISEPFETELFSWNPSTKVQFLKSWEKFTTLYEIVALDTALNQIQAARQDILNLFNDKNVPPSWSLILFATGLHASMESVRKYILSLVFQVEDLAVFSSNIDILQDTILPCTMQAQFYNVESLDCPFGAKVSDFVSQILDASESKRSEILTCVFNRLIKEGLSFDPARIYMSYGILNYLESTNTSKLSLENIGQLRKLFEFECEEEIFEMAQQTIYLKMLLYVQPSVCIQQWLEALKTHLICTHYDFKYFRKLVFEFKNYATHKFNVETFTEQLYKDYGILLYLLFDIRPANPTKEFLVALCKSDLLNNEPFKDDIYNTIENCLNSDDILDNDMSTLIEYLNSDKKSIEKLYNISNMKKINDKINETRLGCACKISSFYLKLGKDGNEEITLVNMFPIYKKMVLYYNNEGRSTPIVTKDKTFASFINLIFDILKQDLRKEISHIEDVLVMSLSCVEKDNGHFHGNLAIAELIAYLLDHIFTLLTEQKSKLSMMSMMFTIMSAIWDTLNSDRLVLKERALHLKVIETLFHKEFLKHVTTGKDDIATSMGLSLPDIGRDICNVSVSRRGLLPLLGKQIFEFSKLIKNDIKYGNNYFGLVIISVHSFIQGQISDNIFKLKPVIGKFYDSELKGESNSRLSLYEEVYGLPEFTVRTSVINAIINFNDEFRGELIKYIMTETNALDAIKRIDGPEETERVLLWELSLLCLALMESVDTDHKIVYTIIETLRSEASPLVRILKEWYVSFVFTASNCEGTDKFDESRLFELLEEDFLPVSAVSAEKILYISLRGLFDSKPSSRANELLDKFVSSLITNATSNKPLIRHFSNSLILSFWPAFKDKLKNNDNLNAIFEKLYINAKRTQQVGRFRAGDANTWNVLNLTLTNIFGGMLKKMTDHDITYISKDEFALYLYDLPSTVEIGEDEESQWLSKRATRGSGNKNNKFESSVDGPSPLQTKSGAWETVLDLDNDKSNESINRSDLIVVSSLVDKPPNLGGICRLCDVLGVGLLTVQDIRVKQHPQFKNVAVTADKWMPMKEVPVANITDFMKEKKKEGYTLIGLEQTDRSVKLDAEYKFPKKSLILLGTEKHGIPGDLLSELDLCLEIQQFGIIRSMNIQTATAVIVHSYTIQHM</sequence>
<dbReference type="GO" id="GO:0030488">
    <property type="term" value="P:tRNA methylation"/>
    <property type="evidence" value="ECO:0007669"/>
    <property type="project" value="InterPro"/>
</dbReference>